<name>A0A8S1WPZ5_9CILI</name>
<protein>
    <submittedName>
        <fullName evidence="3">Uncharacterized protein</fullName>
    </submittedName>
</protein>
<feature type="repeat" description="HEAT" evidence="1">
    <location>
        <begin position="2007"/>
        <end position="2044"/>
    </location>
</feature>
<dbReference type="Proteomes" id="UP000689195">
    <property type="component" value="Unassembled WGS sequence"/>
</dbReference>
<evidence type="ECO:0000256" key="2">
    <source>
        <dbReference type="SAM" id="Coils"/>
    </source>
</evidence>
<dbReference type="EMBL" id="CAJJDO010000096">
    <property type="protein sequence ID" value="CAD8190465.1"/>
    <property type="molecule type" value="Genomic_DNA"/>
</dbReference>
<accession>A0A8S1WPZ5</accession>
<reference evidence="3" key="1">
    <citation type="submission" date="2021-01" db="EMBL/GenBank/DDBJ databases">
        <authorList>
            <consortium name="Genoscope - CEA"/>
            <person name="William W."/>
        </authorList>
    </citation>
    <scope>NUCLEOTIDE SEQUENCE</scope>
</reference>
<feature type="coiled-coil region" evidence="2">
    <location>
        <begin position="195"/>
        <end position="351"/>
    </location>
</feature>
<keyword evidence="4" id="KW-1185">Reference proteome</keyword>
<evidence type="ECO:0000313" key="3">
    <source>
        <dbReference type="EMBL" id="CAD8190465.1"/>
    </source>
</evidence>
<organism evidence="3 4">
    <name type="scientific">Paramecium pentaurelia</name>
    <dbReference type="NCBI Taxonomy" id="43138"/>
    <lineage>
        <taxon>Eukaryota</taxon>
        <taxon>Sar</taxon>
        <taxon>Alveolata</taxon>
        <taxon>Ciliophora</taxon>
        <taxon>Intramacronucleata</taxon>
        <taxon>Oligohymenophorea</taxon>
        <taxon>Peniculida</taxon>
        <taxon>Parameciidae</taxon>
        <taxon>Paramecium</taxon>
    </lineage>
</organism>
<comment type="caution">
    <text evidence="3">The sequence shown here is derived from an EMBL/GenBank/DDBJ whole genome shotgun (WGS) entry which is preliminary data.</text>
</comment>
<dbReference type="InterPro" id="IPR021133">
    <property type="entry name" value="HEAT_type_2"/>
</dbReference>
<evidence type="ECO:0000256" key="1">
    <source>
        <dbReference type="PROSITE-ProRule" id="PRU00103"/>
    </source>
</evidence>
<sequence length="2044" mass="239998">MFNNYKVNLERHCGLTKFLNTLNEQQQNELLSVITDIEHLLNNNMEEKEKLLNVVNNMQIQTQNSLDSEFLKNAELTKQIAQQKHIISKQIDEIAQLNQFVIQRKKERRSLYSSPLQTSNKQINQQNILPITSVDYYQKILEEECKREDSIMKLWKKLQKQSFEKVKTLQEALDYYLLDQCNKYEEYFALQTEIINKLEDQLNKYKVALKLIIQENYKRPISELIAVAQSLNQENEIQEYDYEQLIETLIDFSNKRDLLYQLQQQETEVVLLKNKANNNEEYDKLNEQYNKLQEEYKIIDDQRKELLSLSQQMNDKITLQSNQINSMNEQIAQLTSLFAKSLQDLENVQEENETLKKCQSNFTTRTSEVHSRFSVGLDDKLIKCFNSVCSNYNSQSTRHNKSKNKSMLSQLSKSTYGDGEELCNLLDQVLNQGFSLKIIESITQLSNTGLRKRIKDLLFTIYNNNNEMDTLFNSFSSLIQDLEIPFNNFQIINEGFLSSTCKLEHNTKQICELLHHLVNSNNKKQTTKHCAQQIGLLSKVLLQLCQGNDDTIVEHIDKHIEISKQLKDKKNKQFRDLQFSACKMIMDIFKKWKQNYIHITTILYSIQRGLQQDQEIHIQSYLNELTKSDLGKKSRVQLALREIAFIRQSLSSKKKYIPMKDALNNFQRVLEENKKNNVQEIPRAEIQKCLIPAQGQLRSAKFHISFISFLLKLINLKVINDIQMIEDVLDYFLKIKDIQKEELYYKLIQSFNTFVHSDFINFGNFSFVEKCLTLVLYMKNSKIPIIHGPAATSLQRLIELLSESTQLIIAGQGFDEMNVVLDLDNQQEQNQQQMIQPIDHSKEFQNLHSMLSDLIKLIDNVKPHWYPLLVPLDREFGLISINNFLSSMGKFFLQYKTISELLTDNLILILKKIITTPLIKSSLIIETFKCLKILVENEQSEVVWNILINQIKQNEHSINKNLAFQTLIYFVQNQVFLNKLVQLLSNEKNIILEIITTLSNLAKEVQEPSEAEQKRLVELAHPTINLVDNSEVYPSDNGLVCRMLSEFQSRFVNSLCVYADQQKIQLGNLIKLQQNDKFNQLIELTWKHNLRAIKYLLLKELDEQTLQNLLVAFQQYINIVGSIQMKSAQSAFIKTICEFCKPIQGYEFAKKHIQINKMVLNIANCLGNLLECSSWICIFKTFEECENHYLRNRLAKNSSQEEQIKTFDITILFQSLDQLFSQSPTYGNEHLITVMDAINQITIECLEQQQIIEQKKTNIQFGEQKKYFSLSKLVELIKFNVFRLDVFWELIIAHFISVISSRNTNLVLNAADTLSQIIFYGFEYLTKFYKKNQQQQNQQFIKDKWSNKESLYQQTLFQPWLDMCTLRLNDIKEIILTNILKMIQNNGHEISNKGWDSILTLLLNISSEQTTIFVKQGLGCTEQIINQFLSNLDGKQIFQLFDIIDNFKSNSNEQNINFQICNMLWHLGDYITKNNSNQEQGNLITNEQLEMNLKEIFQKLSIIALDPIPEIRHSAIHIYSNLLIHLNSQNQYLEWKKILEEIFLELMHKIIQVFQDKNQAKELDVSQWEETVKSVYQAFVKLVKKYFVVIEESSPNKDQDIEALIRQSIPDFIIVFQQNKPLLSMEATKQLRELFLYQPIICLQNFEEILNQISEMFNFPSSDIKYLKTVILHITPDVLELLNDIFKLSKDILIEQVIDTYYKILEFPLIAHMKIDLIQNKIFFEDNLAPKQILITLSQTLPKQSPKLIQRIIYNIKELIKEPPNDKYKHMLLKRHFTQFNMMMDNNIQLFFQFQELYEYILITMRNNDQYIYYSELLNEDKSIYMMMAENYLQRAKIYLQTNKEDSLKILSALQQVLPDKLILDKQLGQNKILQNENQSLELYYIELITEIYRGNPQLSETSEFQQFIQKLHEMSANSQIAINKLCLLSQNQFVIPYLLDASQKILERGIIDETNNQKIILDLLNNLQQISIPDNSFLLFQQLSGDFIAYPESSLLQSVFGHLFYLMPQMVQIITHKSEEVRIKVKEILEQISQIILKQQLQK</sequence>
<evidence type="ECO:0000313" key="4">
    <source>
        <dbReference type="Proteomes" id="UP000689195"/>
    </source>
</evidence>
<dbReference type="PROSITE" id="PS50007">
    <property type="entry name" value="PIPLC_X_DOMAIN"/>
    <property type="match status" value="1"/>
</dbReference>
<dbReference type="OrthoDB" id="292001at2759"/>
<proteinExistence type="predicted"/>
<keyword evidence="2" id="KW-0175">Coiled coil</keyword>
<gene>
    <name evidence="3" type="ORF">PPENT_87.1.T0960134</name>
</gene>
<dbReference type="PROSITE" id="PS50077">
    <property type="entry name" value="HEAT_REPEAT"/>
    <property type="match status" value="1"/>
</dbReference>